<dbReference type="GO" id="GO:0008270">
    <property type="term" value="F:zinc ion binding"/>
    <property type="evidence" value="ECO:0007669"/>
    <property type="project" value="UniProtKB-KW"/>
</dbReference>
<feature type="compositionally biased region" description="Basic residues" evidence="10">
    <location>
        <begin position="583"/>
        <end position="593"/>
    </location>
</feature>
<keyword evidence="4" id="KW-0862">Zinc</keyword>
<feature type="compositionally biased region" description="Polar residues" evidence="10">
    <location>
        <begin position="47"/>
        <end position="73"/>
    </location>
</feature>
<feature type="region of interest" description="Disordered" evidence="10">
    <location>
        <begin position="640"/>
        <end position="681"/>
    </location>
</feature>
<feature type="region of interest" description="Disordered" evidence="10">
    <location>
        <begin position="104"/>
        <end position="202"/>
    </location>
</feature>
<feature type="compositionally biased region" description="Basic and acidic residues" evidence="10">
    <location>
        <begin position="339"/>
        <end position="350"/>
    </location>
</feature>
<name>A0A9Q0ME72_BLOTA</name>
<keyword evidence="5" id="KW-0805">Transcription regulation</keyword>
<evidence type="ECO:0000313" key="13">
    <source>
        <dbReference type="Proteomes" id="UP001142055"/>
    </source>
</evidence>
<evidence type="ECO:0000256" key="8">
    <source>
        <dbReference type="ARBA" id="ARBA00023242"/>
    </source>
</evidence>
<feature type="compositionally biased region" description="Low complexity" evidence="10">
    <location>
        <begin position="352"/>
        <end position="363"/>
    </location>
</feature>
<evidence type="ECO:0000259" key="11">
    <source>
        <dbReference type="PROSITE" id="PS50114"/>
    </source>
</evidence>
<feature type="region of interest" description="Disordered" evidence="10">
    <location>
        <begin position="379"/>
        <end position="411"/>
    </location>
</feature>
<feature type="region of interest" description="Disordered" evidence="10">
    <location>
        <begin position="579"/>
        <end position="598"/>
    </location>
</feature>
<dbReference type="GO" id="GO:0005634">
    <property type="term" value="C:nucleus"/>
    <property type="evidence" value="ECO:0007669"/>
    <property type="project" value="UniProtKB-SubCell"/>
</dbReference>
<keyword evidence="3 9" id="KW-0863">Zinc-finger</keyword>
<feature type="compositionally biased region" description="Polar residues" evidence="10">
    <location>
        <begin position="316"/>
        <end position="331"/>
    </location>
</feature>
<keyword evidence="2" id="KW-0479">Metal-binding</keyword>
<gene>
    <name evidence="12" type="ORF">RDWZM_002043</name>
</gene>
<feature type="compositionally biased region" description="Polar residues" evidence="10">
    <location>
        <begin position="115"/>
        <end position="132"/>
    </location>
</feature>
<organism evidence="12 13">
    <name type="scientific">Blomia tropicalis</name>
    <name type="common">Mite</name>
    <dbReference type="NCBI Taxonomy" id="40697"/>
    <lineage>
        <taxon>Eukaryota</taxon>
        <taxon>Metazoa</taxon>
        <taxon>Ecdysozoa</taxon>
        <taxon>Arthropoda</taxon>
        <taxon>Chelicerata</taxon>
        <taxon>Arachnida</taxon>
        <taxon>Acari</taxon>
        <taxon>Acariformes</taxon>
        <taxon>Sarcoptiformes</taxon>
        <taxon>Astigmata</taxon>
        <taxon>Glycyphagoidea</taxon>
        <taxon>Echimyopodidae</taxon>
        <taxon>Blomia</taxon>
    </lineage>
</organism>
<comment type="caution">
    <text evidence="12">The sequence shown here is derived from an EMBL/GenBank/DDBJ whole genome shotgun (WGS) entry which is preliminary data.</text>
</comment>
<feature type="compositionally biased region" description="Low complexity" evidence="10">
    <location>
        <begin position="104"/>
        <end position="114"/>
    </location>
</feature>
<evidence type="ECO:0000256" key="2">
    <source>
        <dbReference type="ARBA" id="ARBA00022723"/>
    </source>
</evidence>
<keyword evidence="13" id="KW-1185">Reference proteome</keyword>
<evidence type="ECO:0000256" key="9">
    <source>
        <dbReference type="PROSITE-ProRule" id="PRU00094"/>
    </source>
</evidence>
<evidence type="ECO:0000256" key="1">
    <source>
        <dbReference type="ARBA" id="ARBA00004123"/>
    </source>
</evidence>
<feature type="compositionally biased region" description="Polar residues" evidence="10">
    <location>
        <begin position="666"/>
        <end position="680"/>
    </location>
</feature>
<dbReference type="PANTHER" id="PTHR10071:SF281">
    <property type="entry name" value="BOX A-BINDING FACTOR-RELATED"/>
    <property type="match status" value="1"/>
</dbReference>
<dbReference type="InterPro" id="IPR039355">
    <property type="entry name" value="Transcription_factor_GATA"/>
</dbReference>
<feature type="region of interest" description="Disordered" evidence="10">
    <location>
        <begin position="306"/>
        <end position="365"/>
    </location>
</feature>
<feature type="compositionally biased region" description="Low complexity" evidence="10">
    <location>
        <begin position="381"/>
        <end position="404"/>
    </location>
</feature>
<evidence type="ECO:0000256" key="10">
    <source>
        <dbReference type="SAM" id="MobiDB-lite"/>
    </source>
</evidence>
<dbReference type="AlphaFoldDB" id="A0A9Q0ME72"/>
<comment type="subcellular location">
    <subcellularLocation>
        <location evidence="1">Nucleus</location>
    </subcellularLocation>
</comment>
<dbReference type="InterPro" id="IPR013088">
    <property type="entry name" value="Znf_NHR/GATA"/>
</dbReference>
<evidence type="ECO:0000256" key="3">
    <source>
        <dbReference type="ARBA" id="ARBA00022771"/>
    </source>
</evidence>
<dbReference type="PRINTS" id="PR00619">
    <property type="entry name" value="GATAZNFINGER"/>
</dbReference>
<feature type="compositionally biased region" description="Basic residues" evidence="10">
    <location>
        <begin position="1"/>
        <end position="10"/>
    </location>
</feature>
<evidence type="ECO:0000256" key="6">
    <source>
        <dbReference type="ARBA" id="ARBA00023125"/>
    </source>
</evidence>
<keyword evidence="7" id="KW-0804">Transcription</keyword>
<dbReference type="PANTHER" id="PTHR10071">
    <property type="entry name" value="TRANSCRIPTION FACTOR GATA FAMILY MEMBER"/>
    <property type="match status" value="1"/>
</dbReference>
<dbReference type="InterPro" id="IPR000679">
    <property type="entry name" value="Znf_GATA"/>
</dbReference>
<proteinExistence type="predicted"/>
<feature type="compositionally biased region" description="Low complexity" evidence="10">
    <location>
        <begin position="246"/>
        <end position="268"/>
    </location>
</feature>
<evidence type="ECO:0000256" key="4">
    <source>
        <dbReference type="ARBA" id="ARBA00022833"/>
    </source>
</evidence>
<dbReference type="PROSITE" id="PS50114">
    <property type="entry name" value="GATA_ZN_FINGER_2"/>
    <property type="match status" value="2"/>
</dbReference>
<feature type="compositionally biased region" description="Low complexity" evidence="10">
    <location>
        <begin position="145"/>
        <end position="178"/>
    </location>
</feature>
<dbReference type="CDD" id="cd00202">
    <property type="entry name" value="ZnF_GATA"/>
    <property type="match status" value="2"/>
</dbReference>
<dbReference type="Proteomes" id="UP001142055">
    <property type="component" value="Chromosome 1"/>
</dbReference>
<keyword evidence="6" id="KW-0238">DNA-binding</keyword>
<feature type="domain" description="GATA-type" evidence="11">
    <location>
        <begin position="541"/>
        <end position="595"/>
    </location>
</feature>
<dbReference type="Pfam" id="PF00320">
    <property type="entry name" value="GATA"/>
    <property type="match status" value="2"/>
</dbReference>
<reference evidence="12" key="1">
    <citation type="submission" date="2022-12" db="EMBL/GenBank/DDBJ databases">
        <title>Genome assemblies of Blomia tropicalis.</title>
        <authorList>
            <person name="Cui Y."/>
        </authorList>
    </citation>
    <scope>NUCLEOTIDE SEQUENCE</scope>
    <source>
        <tissue evidence="12">Adult mites</tissue>
    </source>
</reference>
<dbReference type="EMBL" id="JAPWDV010000001">
    <property type="protein sequence ID" value="KAJ6223498.1"/>
    <property type="molecule type" value="Genomic_DNA"/>
</dbReference>
<dbReference type="GO" id="GO:0045165">
    <property type="term" value="P:cell fate commitment"/>
    <property type="evidence" value="ECO:0007669"/>
    <property type="project" value="TreeGrafter"/>
</dbReference>
<evidence type="ECO:0000313" key="12">
    <source>
        <dbReference type="EMBL" id="KAJ6223498.1"/>
    </source>
</evidence>
<dbReference type="GO" id="GO:0000981">
    <property type="term" value="F:DNA-binding transcription factor activity, RNA polymerase II-specific"/>
    <property type="evidence" value="ECO:0007669"/>
    <property type="project" value="TreeGrafter"/>
</dbReference>
<sequence length="738" mass="79516">MEHHLNHHHQLVPLNSSNESHVESSPSISSSPTPPVSAPSSTIIVSNGNSSPIIDHSSSPGKNDSSRSSPLVTKTESAIELTIQRIQSVNEQHQQQQQGVLVVHSGTNGNNSNNIGDTEQNTLRTKPSTESNMVHDENESCSPPSSSSTTTNGNVDGNTNSTSTSTVTTSSTTTTGTNASGGGGGGSIHHQDLQQQGNKSPHTHVITEAPRTATATVANVNTGLVVEHKTSNVIHHESSSNIKLNSHSPTHSPQSQSQQPQQQQSMVVPVVHQGSPETMTGSGNSNGSGTIITIQELTHAQVINDQLNNNNNNNNGWHQRSATLPTNNRASSYGGGHRLSHDDRNEDHEQVSSPTSQQHSTHSIMESNSPRFYQPVTQSIHHSNGTHSTNNNGTNNGTYQNGSSPTNQSGANHQMTLLLNSTTGHHHHQTNQGTPSPQMWNNAQTTYMTTQGSISPTQVQFGDTVELINRQQLLGNLTWNGNAQQATVSVPNWGQSGILQFDGQTNYSTVMSSTAVGANQLDNLRMANANQLTQYESDFYENTPRECVNCSTAATPLWRRDISGNYLCNACGLFSRSNGMHRSPSRQPKKSNNNRRAGLTCSNCKTATTTLWRRNNQGEPVCNACGLYYKLHNVNRPLSMKKEGIQTRKRKPKASGNGGGGSISSQPIVSNDGLQSSNSPMAKASMNCHVSLEMAELKTLIGDKRQHDRVMIPTAIIEMKNINKSTLGISNSSKIREN</sequence>
<dbReference type="PROSITE" id="PS00344">
    <property type="entry name" value="GATA_ZN_FINGER_1"/>
    <property type="match status" value="2"/>
</dbReference>
<accession>A0A9Q0ME72</accession>
<feature type="compositionally biased region" description="Low complexity" evidence="10">
    <location>
        <begin position="15"/>
        <end position="31"/>
    </location>
</feature>
<feature type="region of interest" description="Disordered" evidence="10">
    <location>
        <begin position="1"/>
        <end position="73"/>
    </location>
</feature>
<evidence type="ECO:0000256" key="7">
    <source>
        <dbReference type="ARBA" id="ARBA00023163"/>
    </source>
</evidence>
<keyword evidence="8" id="KW-0539">Nucleus</keyword>
<dbReference type="SMART" id="SM00401">
    <property type="entry name" value="ZnF_GATA"/>
    <property type="match status" value="2"/>
</dbReference>
<feature type="region of interest" description="Disordered" evidence="10">
    <location>
        <begin position="235"/>
        <end position="268"/>
    </location>
</feature>
<dbReference type="GO" id="GO:0045944">
    <property type="term" value="P:positive regulation of transcription by RNA polymerase II"/>
    <property type="evidence" value="ECO:0007669"/>
    <property type="project" value="TreeGrafter"/>
</dbReference>
<dbReference type="Gene3D" id="3.30.50.10">
    <property type="entry name" value="Erythroid Transcription Factor GATA-1, subunit A"/>
    <property type="match status" value="2"/>
</dbReference>
<evidence type="ECO:0000256" key="5">
    <source>
        <dbReference type="ARBA" id="ARBA00023015"/>
    </source>
</evidence>
<protein>
    <recommendedName>
        <fullName evidence="11">GATA-type domain-containing protein</fullName>
    </recommendedName>
</protein>
<dbReference type="FunFam" id="3.30.50.10:FF:000032">
    <property type="entry name" value="Transcription factor GATA-3"/>
    <property type="match status" value="1"/>
</dbReference>
<dbReference type="GO" id="GO:0000978">
    <property type="term" value="F:RNA polymerase II cis-regulatory region sequence-specific DNA binding"/>
    <property type="evidence" value="ECO:0007669"/>
    <property type="project" value="TreeGrafter"/>
</dbReference>
<feature type="domain" description="GATA-type" evidence="11">
    <location>
        <begin position="595"/>
        <end position="648"/>
    </location>
</feature>
<dbReference type="SUPFAM" id="SSF57716">
    <property type="entry name" value="Glucocorticoid receptor-like (DNA-binding domain)"/>
    <property type="match status" value="2"/>
</dbReference>
<dbReference type="GO" id="GO:0000122">
    <property type="term" value="P:negative regulation of transcription by RNA polymerase II"/>
    <property type="evidence" value="ECO:0007669"/>
    <property type="project" value="TreeGrafter"/>
</dbReference>